<feature type="compositionally biased region" description="Basic and acidic residues" evidence="6">
    <location>
        <begin position="42"/>
        <end position="62"/>
    </location>
</feature>
<dbReference type="InterPro" id="IPR000436">
    <property type="entry name" value="Sushi_SCR_CCP_dom"/>
</dbReference>
<reference evidence="10" key="1">
    <citation type="submission" date="2025-08" db="UniProtKB">
        <authorList>
            <consortium name="RefSeq"/>
        </authorList>
    </citation>
    <scope>IDENTIFICATION</scope>
    <source>
        <tissue evidence="10">Blood</tissue>
    </source>
</reference>
<feature type="domain" description="HYR" evidence="7">
    <location>
        <begin position="249"/>
        <end position="333"/>
    </location>
</feature>
<evidence type="ECO:0000259" key="7">
    <source>
        <dbReference type="PROSITE" id="PS50825"/>
    </source>
</evidence>
<evidence type="ECO:0000256" key="3">
    <source>
        <dbReference type="ARBA" id="ARBA00022737"/>
    </source>
</evidence>
<dbReference type="InterPro" id="IPR035976">
    <property type="entry name" value="Sushi/SCR/CCP_sf"/>
</dbReference>
<dbReference type="SUPFAM" id="SSF57535">
    <property type="entry name" value="Complement control module/SCR domain"/>
    <property type="match status" value="3"/>
</dbReference>
<evidence type="ECO:0000256" key="2">
    <source>
        <dbReference type="ARBA" id="ARBA00022729"/>
    </source>
</evidence>
<dbReference type="InterPro" id="IPR025232">
    <property type="entry name" value="DUF4174"/>
</dbReference>
<dbReference type="PANTHER" id="PTHR46343:SF1">
    <property type="entry name" value="SUSHI REPEAT-CONTAINING PROTEIN SRPX"/>
    <property type="match status" value="1"/>
</dbReference>
<dbReference type="GO" id="GO:0001845">
    <property type="term" value="P:phagolysosome assembly"/>
    <property type="evidence" value="ECO:0007669"/>
    <property type="project" value="TreeGrafter"/>
</dbReference>
<dbReference type="RefSeq" id="XP_034279697.1">
    <property type="nucleotide sequence ID" value="XM_034423806.2"/>
</dbReference>
<dbReference type="CTD" id="8406"/>
<comment type="caution">
    <text evidence="5">Lacks conserved residue(s) required for the propagation of feature annotation.</text>
</comment>
<evidence type="ECO:0000313" key="10">
    <source>
        <dbReference type="RefSeq" id="XP_034279697.1"/>
    </source>
</evidence>
<evidence type="ECO:0000256" key="4">
    <source>
        <dbReference type="ARBA" id="ARBA00023157"/>
    </source>
</evidence>
<evidence type="ECO:0000256" key="1">
    <source>
        <dbReference type="ARBA" id="ARBA00022659"/>
    </source>
</evidence>
<protein>
    <submittedName>
        <fullName evidence="10">Sushi repeat-containing protein SRPX isoform X2</fullName>
    </submittedName>
</protein>
<dbReference type="AlphaFoldDB" id="A0A6P9C8E0"/>
<feature type="domain" description="Sushi" evidence="8">
    <location>
        <begin position="334"/>
        <end position="393"/>
    </location>
</feature>
<dbReference type="CDD" id="cd00033">
    <property type="entry name" value="CCP"/>
    <property type="match status" value="3"/>
</dbReference>
<evidence type="ECO:0000256" key="6">
    <source>
        <dbReference type="SAM" id="MobiDB-lite"/>
    </source>
</evidence>
<keyword evidence="9" id="KW-1185">Reference proteome</keyword>
<dbReference type="Pfam" id="PF00084">
    <property type="entry name" value="Sushi"/>
    <property type="match status" value="3"/>
</dbReference>
<dbReference type="InterPro" id="IPR043555">
    <property type="entry name" value="SRPX-like"/>
</dbReference>
<gene>
    <name evidence="10" type="primary">SRPX</name>
</gene>
<feature type="domain" description="Sushi" evidence="8">
    <location>
        <begin position="192"/>
        <end position="250"/>
    </location>
</feature>
<dbReference type="FunFam" id="2.10.70.10:FF:000024">
    <property type="entry name" value="Sushi repeat-containing protein SRPX"/>
    <property type="match status" value="1"/>
</dbReference>
<keyword evidence="3" id="KW-0677">Repeat</keyword>
<evidence type="ECO:0000313" key="9">
    <source>
        <dbReference type="Proteomes" id="UP001652622"/>
    </source>
</evidence>
<feature type="disulfide bond" evidence="5">
    <location>
        <begin position="221"/>
        <end position="248"/>
    </location>
</feature>
<evidence type="ECO:0000259" key="8">
    <source>
        <dbReference type="PROSITE" id="PS50923"/>
    </source>
</evidence>
<dbReference type="GeneID" id="117669407"/>
<accession>A0A6P9C8E0</accession>
<dbReference type="Gene3D" id="2.10.70.10">
    <property type="entry name" value="Complement Module, domain 1"/>
    <property type="match status" value="3"/>
</dbReference>
<dbReference type="Proteomes" id="UP001652622">
    <property type="component" value="Unplaced"/>
</dbReference>
<name>A0A6P9C8E0_PANGU</name>
<organism evidence="9 10">
    <name type="scientific">Pantherophis guttatus</name>
    <name type="common">Corn snake</name>
    <name type="synonym">Elaphe guttata</name>
    <dbReference type="NCBI Taxonomy" id="94885"/>
    <lineage>
        <taxon>Eukaryota</taxon>
        <taxon>Metazoa</taxon>
        <taxon>Chordata</taxon>
        <taxon>Craniata</taxon>
        <taxon>Vertebrata</taxon>
        <taxon>Euteleostomi</taxon>
        <taxon>Lepidosauria</taxon>
        <taxon>Squamata</taxon>
        <taxon>Bifurcata</taxon>
        <taxon>Unidentata</taxon>
        <taxon>Episquamata</taxon>
        <taxon>Toxicofera</taxon>
        <taxon>Serpentes</taxon>
        <taxon>Colubroidea</taxon>
        <taxon>Colubridae</taxon>
        <taxon>Colubrinae</taxon>
        <taxon>Pantherophis</taxon>
    </lineage>
</organism>
<feature type="domain" description="Sushi" evidence="8">
    <location>
        <begin position="141"/>
        <end position="191"/>
    </location>
</feature>
<dbReference type="PANTHER" id="PTHR46343">
    <property type="entry name" value="HYR DOMAIN-CONTAINING PROTEIN"/>
    <property type="match status" value="1"/>
</dbReference>
<dbReference type="PROSITE" id="PS50825">
    <property type="entry name" value="HYR"/>
    <property type="match status" value="1"/>
</dbReference>
<feature type="region of interest" description="Disordered" evidence="6">
    <location>
        <begin position="19"/>
        <end position="67"/>
    </location>
</feature>
<keyword evidence="1 5" id="KW-0768">Sushi</keyword>
<keyword evidence="2" id="KW-0732">Signal</keyword>
<dbReference type="PROSITE" id="PS50923">
    <property type="entry name" value="SUSHI"/>
    <property type="match status" value="3"/>
</dbReference>
<feature type="disulfide bond" evidence="5">
    <location>
        <begin position="364"/>
        <end position="391"/>
    </location>
</feature>
<sequence length="537" mass="59802">MLNRRYPLGERAGSKLRVSSEGNYGVSPQSPCNTIQGCWEGGTKREDSSALRRREEDAREEFPQSAPQLAWRRALSLPRPTAPAFHSGEPWSSGDPTFQPPRIMTGTSVCLAVLLAVGSRFSLAYQDIPWCSPIKVKYGYANCRSPQEGYYRNVLGTTCDIHCQKGYGLNGPEHLICQSNKRWSGKVLCKQKRCPTLSMPPNGGFKCVDGAYFNSRCEYYCSPGYQLKGDRVVQCMDNKAWSGRPASCVDMEPPRIQCPSVKEKIAEPNKLTSRVFWDTPEGRDTADGILTDVILKGLPPGSYFSEGNHKIQYTVYDRAGNKGACKFLVKVRVRRCGKSNAPDNGYIKCSGDGDNYGATCDFSCIGGYELQGSPARVCQYNLGWSGTEPTCTPMNINIGVRTAAALLDQFYEKRRLLIISTPTASNYFYRMQLGILQPAQCGLDLRHVTVIELVGVYPAQLGRIGLRLMPPALAVQLRLLLRIPHYNFYMVVVDKHGVDKERYPFPATPAELYALIDTFPLRKEEMKLQAEIGRSCP</sequence>
<evidence type="ECO:0000256" key="5">
    <source>
        <dbReference type="PROSITE-ProRule" id="PRU00302"/>
    </source>
</evidence>
<proteinExistence type="predicted"/>
<dbReference type="Pfam" id="PF02494">
    <property type="entry name" value="HYR"/>
    <property type="match status" value="1"/>
</dbReference>
<keyword evidence="4 5" id="KW-1015">Disulfide bond</keyword>
<dbReference type="InterPro" id="IPR003410">
    <property type="entry name" value="HYR_dom"/>
</dbReference>
<dbReference type="Pfam" id="PF13778">
    <property type="entry name" value="DUF4174"/>
    <property type="match status" value="1"/>
</dbReference>
<dbReference type="SMART" id="SM00032">
    <property type="entry name" value="CCP"/>
    <property type="match status" value="3"/>
</dbReference>
<feature type="compositionally biased region" description="Polar residues" evidence="6">
    <location>
        <begin position="20"/>
        <end position="36"/>
    </location>
</feature>